<evidence type="ECO:0000259" key="1">
    <source>
        <dbReference type="SMART" id="SM00953"/>
    </source>
</evidence>
<sequence>MELYRIVFERFADRLYAPGFSGRWNYDGQFVIYAGSTRSLASMENMVHKMGQGVLGSRFVVMVLEIPDDIPVTTITVEQLPPTWKLESSYALSQPLGAAWYEAGETLLLKVPSAVVPAEYNFVINSRHPDFTKVKIKRKEPFVYDYRFITIDKEVVTGRKKK</sequence>
<dbReference type="Pfam" id="PF08808">
    <property type="entry name" value="RES"/>
    <property type="match status" value="1"/>
</dbReference>
<dbReference type="OrthoDB" id="9789501at2"/>
<dbReference type="InterPro" id="IPR014914">
    <property type="entry name" value="RES_dom"/>
</dbReference>
<dbReference type="RefSeq" id="WP_146896783.1">
    <property type="nucleotide sequence ID" value="NZ_BJYS01000009.1"/>
</dbReference>
<dbReference type="EMBL" id="BJYS01000009">
    <property type="protein sequence ID" value="GEO03910.1"/>
    <property type="molecule type" value="Genomic_DNA"/>
</dbReference>
<reference evidence="2 3" key="1">
    <citation type="submission" date="2019-07" db="EMBL/GenBank/DDBJ databases">
        <title>Whole genome shotgun sequence of Adhaeribacter aerolatus NBRC 106133.</title>
        <authorList>
            <person name="Hosoyama A."/>
            <person name="Uohara A."/>
            <person name="Ohji S."/>
            <person name="Ichikawa N."/>
        </authorList>
    </citation>
    <scope>NUCLEOTIDE SEQUENCE [LARGE SCALE GENOMIC DNA]</scope>
    <source>
        <strain evidence="2 3">NBRC 106133</strain>
    </source>
</reference>
<protein>
    <recommendedName>
        <fullName evidence="1">RES domain-containing protein</fullName>
    </recommendedName>
</protein>
<dbReference type="Proteomes" id="UP000321532">
    <property type="component" value="Unassembled WGS sequence"/>
</dbReference>
<accession>A0A512AW56</accession>
<comment type="caution">
    <text evidence="2">The sequence shown here is derived from an EMBL/GenBank/DDBJ whole genome shotgun (WGS) entry which is preliminary data.</text>
</comment>
<feature type="domain" description="RES" evidence="1">
    <location>
        <begin position="11"/>
        <end position="138"/>
    </location>
</feature>
<gene>
    <name evidence="2" type="ORF">AAE02nite_15740</name>
</gene>
<keyword evidence="3" id="KW-1185">Reference proteome</keyword>
<evidence type="ECO:0000313" key="2">
    <source>
        <dbReference type="EMBL" id="GEO03910.1"/>
    </source>
</evidence>
<dbReference type="AlphaFoldDB" id="A0A512AW56"/>
<dbReference type="SMART" id="SM00953">
    <property type="entry name" value="RES"/>
    <property type="match status" value="1"/>
</dbReference>
<proteinExistence type="predicted"/>
<name>A0A512AW56_9BACT</name>
<evidence type="ECO:0000313" key="3">
    <source>
        <dbReference type="Proteomes" id="UP000321532"/>
    </source>
</evidence>
<organism evidence="2 3">
    <name type="scientific">Adhaeribacter aerolatus</name>
    <dbReference type="NCBI Taxonomy" id="670289"/>
    <lineage>
        <taxon>Bacteria</taxon>
        <taxon>Pseudomonadati</taxon>
        <taxon>Bacteroidota</taxon>
        <taxon>Cytophagia</taxon>
        <taxon>Cytophagales</taxon>
        <taxon>Hymenobacteraceae</taxon>
        <taxon>Adhaeribacter</taxon>
    </lineage>
</organism>